<feature type="signal peptide" evidence="3">
    <location>
        <begin position="1"/>
        <end position="25"/>
    </location>
</feature>
<keyword evidence="2" id="KW-0812">Transmembrane</keyword>
<dbReference type="EMBL" id="CP118942">
    <property type="protein sequence ID" value="WEE28640.1"/>
    <property type="molecule type" value="Genomic_DNA"/>
</dbReference>
<feature type="region of interest" description="Disordered" evidence="1">
    <location>
        <begin position="234"/>
        <end position="256"/>
    </location>
</feature>
<proteinExistence type="predicted"/>
<gene>
    <name evidence="4" type="ORF">PY771_10085</name>
</gene>
<evidence type="ECO:0000313" key="4">
    <source>
        <dbReference type="EMBL" id="WEE28640.1"/>
    </source>
</evidence>
<keyword evidence="2" id="KW-0472">Membrane</keyword>
<evidence type="ECO:0000256" key="1">
    <source>
        <dbReference type="SAM" id="MobiDB-lite"/>
    </source>
</evidence>
<evidence type="ECO:0000313" key="5">
    <source>
        <dbReference type="Proteomes" id="UP001214666"/>
    </source>
</evidence>
<feature type="compositionally biased region" description="Polar residues" evidence="1">
    <location>
        <begin position="240"/>
        <end position="254"/>
    </location>
</feature>
<dbReference type="RefSeq" id="WP_143239040.1">
    <property type="nucleotide sequence ID" value="NZ_CP118942.1"/>
</dbReference>
<dbReference type="Proteomes" id="UP001214666">
    <property type="component" value="Chromosome"/>
</dbReference>
<name>A0AAX3PEI8_AERHY</name>
<feature type="chain" id="PRO_5043926274" evidence="3">
    <location>
        <begin position="26"/>
        <end position="488"/>
    </location>
</feature>
<evidence type="ECO:0000256" key="2">
    <source>
        <dbReference type="SAM" id="Phobius"/>
    </source>
</evidence>
<keyword evidence="3" id="KW-0732">Signal</keyword>
<dbReference type="AlphaFoldDB" id="A0AAX3PEI8"/>
<reference evidence="4" key="1">
    <citation type="submission" date="2023-02" db="EMBL/GenBank/DDBJ databases">
        <title>The sequence of Aeromonas hydrophila K533.</title>
        <authorList>
            <person name="Luo X."/>
        </authorList>
    </citation>
    <scope>NUCLEOTIDE SEQUENCE</scope>
    <source>
        <strain evidence="4">K533</strain>
    </source>
</reference>
<protein>
    <submittedName>
        <fullName evidence="4">Uncharacterized protein</fullName>
    </submittedName>
</protein>
<accession>A0AAX3PEI8</accession>
<organism evidence="4 5">
    <name type="scientific">Aeromonas hydrophila</name>
    <dbReference type="NCBI Taxonomy" id="644"/>
    <lineage>
        <taxon>Bacteria</taxon>
        <taxon>Pseudomonadati</taxon>
        <taxon>Pseudomonadota</taxon>
        <taxon>Gammaproteobacteria</taxon>
        <taxon>Aeromonadales</taxon>
        <taxon>Aeromonadaceae</taxon>
        <taxon>Aeromonas</taxon>
    </lineage>
</organism>
<evidence type="ECO:0000256" key="3">
    <source>
        <dbReference type="SAM" id="SignalP"/>
    </source>
</evidence>
<keyword evidence="2" id="KW-1133">Transmembrane helix</keyword>
<sequence length="488" mass="51360">MLKWFFYFFFLSLVVSFLTMSLSHAAEWVTSPTAYKGSCKYATTTYGSDWTPTQCTTFYQNLLKSQKPDNTVTFVQNWAASGSGASSFQWTFKSCTPANSCSQTALVLNTQGGPTAYCPPDGNPDFLVGPVVTKDGTVCQKKPLTCLTGSILETNVITGKEFCRPYCHGIAGNTLGAPGALVTFFSGNIGSSQLSCYGQCSVVSVGASINSLQNPNVYQGVIKFTGQNCPLQVSGEDGNETVSGNVDGPTTSQGTANAQTQLQNAASSATANPIQPSTGTANLNNVVDKIAEVGNAQIKASAQQSAATGKVIEGVGRDIQAAIKDSASVGNAGASIGQMQTANAIKDGNASLGDKLDAIKDAIEKQDEGEDFPPVATTIDADPATINENPNNWAERNYATVLQNHANKMKELPLYSGVSGFFHVNVNGGKCPEFTLDIPTANLPGVGSFGGGQVQYSFCETNMDVILRIIKSVVIVASTFFAVRYALE</sequence>
<feature type="transmembrane region" description="Helical" evidence="2">
    <location>
        <begin position="465"/>
        <end position="487"/>
    </location>
</feature>